<comment type="similarity">
    <text evidence="2">Belongs to the TMEM19 family.</text>
</comment>
<proteinExistence type="inferred from homology"/>
<accession>A0A9Q4C5V3</accession>
<evidence type="ECO:0000256" key="5">
    <source>
        <dbReference type="ARBA" id="ARBA00023136"/>
    </source>
</evidence>
<dbReference type="Proteomes" id="UP001149411">
    <property type="component" value="Unassembled WGS sequence"/>
</dbReference>
<comment type="caution">
    <text evidence="7">The sequence shown here is derived from an EMBL/GenBank/DDBJ whole genome shotgun (WGS) entry which is preliminary data.</text>
</comment>
<dbReference type="PANTHER" id="PTHR13353">
    <property type="entry name" value="TRANSMEMBRANE PROTEIN 19"/>
    <property type="match status" value="1"/>
</dbReference>
<evidence type="ECO:0000313" key="8">
    <source>
        <dbReference type="Proteomes" id="UP001149411"/>
    </source>
</evidence>
<dbReference type="EMBL" id="RKLV01000010">
    <property type="protein sequence ID" value="MCX2819647.1"/>
    <property type="molecule type" value="Genomic_DNA"/>
</dbReference>
<feature type="transmembrane region" description="Helical" evidence="6">
    <location>
        <begin position="171"/>
        <end position="189"/>
    </location>
</feature>
<evidence type="ECO:0000256" key="1">
    <source>
        <dbReference type="ARBA" id="ARBA00004141"/>
    </source>
</evidence>
<evidence type="ECO:0000256" key="3">
    <source>
        <dbReference type="ARBA" id="ARBA00022692"/>
    </source>
</evidence>
<keyword evidence="3 6" id="KW-0812">Transmembrane</keyword>
<dbReference type="GO" id="GO:0016020">
    <property type="term" value="C:membrane"/>
    <property type="evidence" value="ECO:0007669"/>
    <property type="project" value="UniProtKB-SubCell"/>
</dbReference>
<dbReference type="InterPro" id="IPR002794">
    <property type="entry name" value="DUF92_TMEM19"/>
</dbReference>
<feature type="transmembrane region" description="Helical" evidence="6">
    <location>
        <begin position="201"/>
        <end position="224"/>
    </location>
</feature>
<dbReference type="AlphaFoldDB" id="A0A9Q4C5V3"/>
<evidence type="ECO:0000256" key="2">
    <source>
        <dbReference type="ARBA" id="ARBA00009012"/>
    </source>
</evidence>
<evidence type="ECO:0000256" key="4">
    <source>
        <dbReference type="ARBA" id="ARBA00022989"/>
    </source>
</evidence>
<feature type="transmembrane region" description="Helical" evidence="6">
    <location>
        <begin position="102"/>
        <end position="134"/>
    </location>
</feature>
<gene>
    <name evidence="7" type="ORF">EGH25_09830</name>
</gene>
<reference evidence="7" key="1">
    <citation type="submission" date="2022-09" db="EMBL/GenBank/DDBJ databases">
        <title>Haloadaptaus new haloarchaeum isolated from saline soil.</title>
        <authorList>
            <person name="Duran-Viseras A."/>
            <person name="Sanchez-Porro C."/>
            <person name="Ventosa A."/>
        </authorList>
    </citation>
    <scope>NUCLEOTIDE SEQUENCE</scope>
    <source>
        <strain evidence="7">F3-133</strain>
    </source>
</reference>
<keyword evidence="4 6" id="KW-1133">Transmembrane helix</keyword>
<comment type="subcellular location">
    <subcellularLocation>
        <location evidence="1">Membrane</location>
        <topology evidence="1">Multi-pass membrane protein</topology>
    </subcellularLocation>
</comment>
<keyword evidence="5 6" id="KW-0472">Membrane</keyword>
<name>A0A9Q4C5V3_9EURY</name>
<protein>
    <submittedName>
        <fullName evidence="7">DUF92 domain-containing protein</fullName>
    </submittedName>
</protein>
<dbReference type="RefSeq" id="WP_266088094.1">
    <property type="nucleotide sequence ID" value="NZ_RKLV01000010.1"/>
</dbReference>
<dbReference type="Pfam" id="PF01940">
    <property type="entry name" value="DUF92"/>
    <property type="match status" value="1"/>
</dbReference>
<keyword evidence="8" id="KW-1185">Reference proteome</keyword>
<evidence type="ECO:0000256" key="6">
    <source>
        <dbReference type="SAM" id="Phobius"/>
    </source>
</evidence>
<feature type="transmembrane region" description="Helical" evidence="6">
    <location>
        <begin position="146"/>
        <end position="165"/>
    </location>
</feature>
<dbReference type="PANTHER" id="PTHR13353:SF5">
    <property type="entry name" value="TRANSMEMBRANE PROTEIN 19"/>
    <property type="match status" value="1"/>
</dbReference>
<sequence>MNSRIPAVAVLVACLVFLFGSESYTASFILLALGATETDAGYDDRHRVAAVTVAVVAVLAVTAVSDISDAVAVSAVTAVAVGEAVTYPSGGKRSVDSFTAPFYILGGGGAGAVAGFAAGMDAAVGVTVGFFAALTTVTARSLGTSLWLTVVVASVGAWAGSVVGATASAPVLVVAVVGVAGLAGGANLADLMTVSGASAGALLSYVVLVAGGVGWFVVLGTFVVTGAVTTAYGRDEKTEMGLAEHTEGRGFENVAANGVVALTSAIVYAAETDPTIEIAAGFAFVGCMATAAADTASSEIGTVAGEPRLVTTLERVPPGTDGGVSWQGEVVTVVAVAVVGATAYLAGVVPVSGAVAGAFAGLVGAHVDSVLGATVEGRYLGNSGVNLSACTTGALVASSFVLF</sequence>
<evidence type="ECO:0000313" key="7">
    <source>
        <dbReference type="EMBL" id="MCX2819647.1"/>
    </source>
</evidence>
<feature type="transmembrane region" description="Helical" evidence="6">
    <location>
        <begin position="47"/>
        <end position="64"/>
    </location>
</feature>
<organism evidence="7 8">
    <name type="scientific">Halorutilus salinus</name>
    <dbReference type="NCBI Taxonomy" id="2487751"/>
    <lineage>
        <taxon>Archaea</taxon>
        <taxon>Methanobacteriati</taxon>
        <taxon>Methanobacteriota</taxon>
        <taxon>Stenosarchaea group</taxon>
        <taxon>Halobacteria</taxon>
        <taxon>Halorutilales</taxon>
        <taxon>Halorutilaceae</taxon>
        <taxon>Halorutilus</taxon>
    </lineage>
</organism>